<dbReference type="Gene3D" id="3.40.50.1820">
    <property type="entry name" value="alpha/beta hydrolase"/>
    <property type="match status" value="1"/>
</dbReference>
<dbReference type="PANTHER" id="PTHR33428">
    <property type="entry name" value="CHLOROPHYLLASE-2, CHLOROPLASTIC"/>
    <property type="match status" value="1"/>
</dbReference>
<dbReference type="InterPro" id="IPR029058">
    <property type="entry name" value="AB_hydrolase_fold"/>
</dbReference>
<evidence type="ECO:0000313" key="3">
    <source>
        <dbReference type="Proteomes" id="UP000005408"/>
    </source>
</evidence>
<dbReference type="EnsemblMetazoa" id="G22024.4">
    <property type="protein sequence ID" value="G22024.4:cds"/>
    <property type="gene ID" value="G22024"/>
</dbReference>
<feature type="signal peptide" evidence="1">
    <location>
        <begin position="1"/>
        <end position="18"/>
    </location>
</feature>
<evidence type="ECO:0008006" key="4">
    <source>
        <dbReference type="Google" id="ProtNLM"/>
    </source>
</evidence>
<proteinExistence type="predicted"/>
<dbReference type="EnsemblMetazoa" id="G22024.3">
    <property type="protein sequence ID" value="G22024.3:cds"/>
    <property type="gene ID" value="G22024"/>
</dbReference>
<dbReference type="OMA" id="NGMPALM"/>
<protein>
    <recommendedName>
        <fullName evidence="4">Chlorophyllase</fullName>
    </recommendedName>
</protein>
<evidence type="ECO:0000256" key="1">
    <source>
        <dbReference type="SAM" id="SignalP"/>
    </source>
</evidence>
<sequence>MKRDVILSLFATCAIVGGIYVDKGNPYKQGLLKVGQITLSETIVGSPLHTIAFFPLENGDYPVVIFLGGLNTYVLSELYTVVLSSIASHGFFVFGVDYQFPVYDERMQFTKPQKYGKQDIDKFFKQLTWLENYFRNRTESTPVFNSTGLLCHSSGCDVSVKMIKEKRNIFKSTAFLEPFTADVDSPIKNGMPALMYGTQLSEEGLKCAIPGFDYNKLYDIWSCPRIVMNVADFGHCDILDPAGWEMCHVTHFCKTTNDTHLTEYRQFVQGVTSAFFISTLQGLTKDISYVTTSNLIPLKLLELKSDINC</sequence>
<dbReference type="AlphaFoldDB" id="A0A8W8K438"/>
<dbReference type="Proteomes" id="UP000005408">
    <property type="component" value="Unassembled WGS sequence"/>
</dbReference>
<keyword evidence="1" id="KW-0732">Signal</keyword>
<organism evidence="2 3">
    <name type="scientific">Magallana gigas</name>
    <name type="common">Pacific oyster</name>
    <name type="synonym">Crassostrea gigas</name>
    <dbReference type="NCBI Taxonomy" id="29159"/>
    <lineage>
        <taxon>Eukaryota</taxon>
        <taxon>Metazoa</taxon>
        <taxon>Spiralia</taxon>
        <taxon>Lophotrochozoa</taxon>
        <taxon>Mollusca</taxon>
        <taxon>Bivalvia</taxon>
        <taxon>Autobranchia</taxon>
        <taxon>Pteriomorphia</taxon>
        <taxon>Ostreida</taxon>
        <taxon>Ostreoidea</taxon>
        <taxon>Ostreidae</taxon>
        <taxon>Magallana</taxon>
    </lineage>
</organism>
<keyword evidence="3" id="KW-1185">Reference proteome</keyword>
<evidence type="ECO:0000313" key="2">
    <source>
        <dbReference type="EnsemblMetazoa" id="G22024.3:cds"/>
    </source>
</evidence>
<dbReference type="OrthoDB" id="2093222at2759"/>
<reference evidence="2" key="1">
    <citation type="submission" date="2022-08" db="UniProtKB">
        <authorList>
            <consortium name="EnsemblMetazoa"/>
        </authorList>
    </citation>
    <scope>IDENTIFICATION</scope>
    <source>
        <strain evidence="2">05x7-T-G4-1.051#20</strain>
    </source>
</reference>
<accession>A0A8W8K438</accession>
<dbReference type="InterPro" id="IPR017395">
    <property type="entry name" value="Chlorophyllase-like"/>
</dbReference>
<dbReference type="PANTHER" id="PTHR33428:SF14">
    <property type="entry name" value="CARBOXYLESTERASE TYPE B DOMAIN-CONTAINING PROTEIN"/>
    <property type="match status" value="1"/>
</dbReference>
<dbReference type="SUPFAM" id="SSF53474">
    <property type="entry name" value="alpha/beta-Hydrolases"/>
    <property type="match status" value="1"/>
</dbReference>
<name>A0A8W8K438_MAGGI</name>
<feature type="chain" id="PRO_5042431197" description="Chlorophyllase" evidence="1">
    <location>
        <begin position="19"/>
        <end position="309"/>
    </location>
</feature>
<dbReference type="Pfam" id="PF07224">
    <property type="entry name" value="Chlorophyllase"/>
    <property type="match status" value="2"/>
</dbReference>